<organism evidence="2 4">
    <name type="scientific">Holdemania massiliensis</name>
    <dbReference type="NCBI Taxonomy" id="1468449"/>
    <lineage>
        <taxon>Bacteria</taxon>
        <taxon>Bacillati</taxon>
        <taxon>Bacillota</taxon>
        <taxon>Erysipelotrichia</taxon>
        <taxon>Erysipelotrichales</taxon>
        <taxon>Erysipelotrichaceae</taxon>
        <taxon>Holdemania</taxon>
    </lineage>
</organism>
<reference evidence="4 5" key="1">
    <citation type="journal article" date="2019" name="Nat. Med.">
        <title>A library of human gut bacterial isolates paired with longitudinal multiomics data enables mechanistic microbiome research.</title>
        <authorList>
            <person name="Poyet M."/>
            <person name="Groussin M."/>
            <person name="Gibbons S.M."/>
            <person name="Avila-Pacheco J."/>
            <person name="Jiang X."/>
            <person name="Kearney S.M."/>
            <person name="Perrotta A.R."/>
            <person name="Berdy B."/>
            <person name="Zhao S."/>
            <person name="Lieberman T.D."/>
            <person name="Swanson P.K."/>
            <person name="Smith M."/>
            <person name="Roesemann S."/>
            <person name="Alexander J.E."/>
            <person name="Rich S.A."/>
            <person name="Livny J."/>
            <person name="Vlamakis H."/>
            <person name="Clish C."/>
            <person name="Bullock K."/>
            <person name="Deik A."/>
            <person name="Scott J."/>
            <person name="Pierce K.A."/>
            <person name="Xavier R.J."/>
            <person name="Alm E.J."/>
        </authorList>
    </citation>
    <scope>NUCLEOTIDE SEQUENCE [LARGE SCALE GENOMIC DNA]</scope>
    <source>
        <strain evidence="2 4">BIOML-A4</strain>
        <strain evidence="3 5">BIOML-A5</strain>
    </source>
</reference>
<accession>A0A6N7S5M9</accession>
<evidence type="ECO:0000313" key="4">
    <source>
        <dbReference type="Proteomes" id="UP000433575"/>
    </source>
</evidence>
<comment type="caution">
    <text evidence="2">The sequence shown here is derived from an EMBL/GenBank/DDBJ whole genome shotgun (WGS) entry which is preliminary data.</text>
</comment>
<dbReference type="RefSeq" id="WP_154238144.1">
    <property type="nucleotide sequence ID" value="NZ_CALJPI010000240.1"/>
</dbReference>
<gene>
    <name evidence="3" type="ORF">GKD88_03515</name>
    <name evidence="2" type="ORF">GKE08_04785</name>
</gene>
<protein>
    <recommendedName>
        <fullName evidence="6">TraX protein</fullName>
    </recommendedName>
</protein>
<keyword evidence="1" id="KW-0472">Membrane</keyword>
<dbReference type="Proteomes" id="UP000433575">
    <property type="component" value="Unassembled WGS sequence"/>
</dbReference>
<sequence length="137" mass="15884">MKSKKTFRGLSGFDLKCLAMILMVLDHIHYFFDFTGRIPLLFSQLGRLSGWLFLFCTVEGFAHASNRRRYVLRCYGIAAGMGLIQYAIQFFGWTRADGFFPANNIFATFLPCFLLWQRLDELKKKRWLIGIGLLTLP</sequence>
<evidence type="ECO:0000256" key="1">
    <source>
        <dbReference type="SAM" id="Phobius"/>
    </source>
</evidence>
<dbReference type="Proteomes" id="UP000480929">
    <property type="component" value="Unassembled WGS sequence"/>
</dbReference>
<keyword evidence="5" id="KW-1185">Reference proteome</keyword>
<dbReference type="Pfam" id="PF05857">
    <property type="entry name" value="TraX"/>
    <property type="match status" value="1"/>
</dbReference>
<evidence type="ECO:0008006" key="6">
    <source>
        <dbReference type="Google" id="ProtNLM"/>
    </source>
</evidence>
<name>A0A6N7S5M9_9FIRM</name>
<dbReference type="AlphaFoldDB" id="A0A6N7S5M9"/>
<keyword evidence="1" id="KW-0812">Transmembrane</keyword>
<feature type="transmembrane region" description="Helical" evidence="1">
    <location>
        <begin position="70"/>
        <end position="92"/>
    </location>
</feature>
<evidence type="ECO:0000313" key="3">
    <source>
        <dbReference type="EMBL" id="MSC32183.1"/>
    </source>
</evidence>
<dbReference type="OrthoDB" id="9781069at2"/>
<keyword evidence="1" id="KW-1133">Transmembrane helix</keyword>
<dbReference type="EMBL" id="WKPJ01000004">
    <property type="protein sequence ID" value="MSA88636.1"/>
    <property type="molecule type" value="Genomic_DNA"/>
</dbReference>
<dbReference type="InterPro" id="IPR008875">
    <property type="entry name" value="TraX"/>
</dbReference>
<proteinExistence type="predicted"/>
<evidence type="ECO:0000313" key="2">
    <source>
        <dbReference type="EMBL" id="MSA88636.1"/>
    </source>
</evidence>
<evidence type="ECO:0000313" key="5">
    <source>
        <dbReference type="Proteomes" id="UP000480929"/>
    </source>
</evidence>
<feature type="transmembrane region" description="Helical" evidence="1">
    <location>
        <begin position="98"/>
        <end position="116"/>
    </location>
</feature>
<dbReference type="EMBL" id="WKPI01000003">
    <property type="protein sequence ID" value="MSC32183.1"/>
    <property type="molecule type" value="Genomic_DNA"/>
</dbReference>